<protein>
    <recommendedName>
        <fullName evidence="2">pre-crRNA processing endonuclease</fullName>
        <ecNumber evidence="2">3.1.-.-</ecNumber>
    </recommendedName>
</protein>
<keyword evidence="2" id="KW-0540">Nuclease</keyword>
<keyword evidence="2" id="KW-0255">Endonuclease</keyword>
<proteinExistence type="inferred from homology"/>
<dbReference type="EC" id="3.1.-.-" evidence="2"/>
<evidence type="ECO:0000256" key="2">
    <source>
        <dbReference type="PIRNR" id="PIRNR029950"/>
    </source>
</evidence>
<dbReference type="RefSeq" id="WP_182166022.1">
    <property type="nucleotide sequence ID" value="NZ_JACFXV010000054.1"/>
</dbReference>
<evidence type="ECO:0000313" key="4">
    <source>
        <dbReference type="Proteomes" id="UP000541109"/>
    </source>
</evidence>
<sequence length="222" mass="24751">MAFGIRLKVAGPRACFTRPEMKVERVSYDVMTPSAARGILEAIHWKPAILWVIDAIHVLKPIRFQSIRRNEVGQKAPASKIKTAMNRQSLEGLALIVDEDRQQRASTVLTDVAYVIEAHFEITARAGPEDSEGKHLDIFNRRALRGQCFHQPCLGTREFAADFELLSPDGPLPAAIGETRDLGFMLWDIDHAAAGRPSLFFRAKLEEGVLRVPAPGSTEIRR</sequence>
<comment type="caution">
    <text evidence="3">The sequence shown here is derived from an EMBL/GenBank/DDBJ whole genome shotgun (WGS) entry which is preliminary data.</text>
</comment>
<dbReference type="Proteomes" id="UP000541109">
    <property type="component" value="Unassembled WGS sequence"/>
</dbReference>
<dbReference type="AlphaFoldDB" id="A0A839AFY4"/>
<dbReference type="GO" id="GO:0051607">
    <property type="term" value="P:defense response to virus"/>
    <property type="evidence" value="ECO:0007669"/>
    <property type="project" value="UniProtKB-UniRule"/>
</dbReference>
<comment type="function">
    <text evidence="2">CRISPR (clustered regularly interspaced short palindromic repeat) is an adaptive immune system that provides protection against mobile genetic elements (viruses, transposable elements and conjugative plasmids). CRISPR clusters contain spacers, sequences complementary to antecedent mobile elements, and target invading nucleic acids. CRISPR clusters are transcribed and processed into CRISPR RNA (crRNA).</text>
</comment>
<dbReference type="PIRSF" id="PIRSF029950">
    <property type="entry name" value="Cas_CT1134"/>
    <property type="match status" value="1"/>
</dbReference>
<keyword evidence="1 2" id="KW-0051">Antiviral defense</keyword>
<accession>A0A839AFY4</accession>
<evidence type="ECO:0000313" key="3">
    <source>
        <dbReference type="EMBL" id="MBA5778035.1"/>
    </source>
</evidence>
<dbReference type="Pfam" id="PF09704">
    <property type="entry name" value="Cas_Cas5d"/>
    <property type="match status" value="1"/>
</dbReference>
<gene>
    <name evidence="3" type="primary">cas5c</name>
    <name evidence="3" type="ORF">H2509_12965</name>
</gene>
<name>A0A839AFY4_9HYPH</name>
<dbReference type="GO" id="GO:0003723">
    <property type="term" value="F:RNA binding"/>
    <property type="evidence" value="ECO:0007669"/>
    <property type="project" value="UniProtKB-UniRule"/>
</dbReference>
<organism evidence="3 4">
    <name type="scientific">Stappia albiluteola</name>
    <dbReference type="NCBI Taxonomy" id="2758565"/>
    <lineage>
        <taxon>Bacteria</taxon>
        <taxon>Pseudomonadati</taxon>
        <taxon>Pseudomonadota</taxon>
        <taxon>Alphaproteobacteria</taxon>
        <taxon>Hyphomicrobiales</taxon>
        <taxon>Stappiaceae</taxon>
        <taxon>Stappia</taxon>
    </lineage>
</organism>
<keyword evidence="2" id="KW-0378">Hydrolase</keyword>
<dbReference type="GO" id="GO:0016787">
    <property type="term" value="F:hydrolase activity"/>
    <property type="evidence" value="ECO:0007669"/>
    <property type="project" value="UniProtKB-KW"/>
</dbReference>
<dbReference type="EMBL" id="JACFXV010000054">
    <property type="protein sequence ID" value="MBA5778035.1"/>
    <property type="molecule type" value="Genomic_DNA"/>
</dbReference>
<dbReference type="GO" id="GO:0043571">
    <property type="term" value="P:maintenance of CRISPR repeat elements"/>
    <property type="evidence" value="ECO:0007669"/>
    <property type="project" value="UniProtKB-UniRule"/>
</dbReference>
<dbReference type="Gene3D" id="3.30.70.2660">
    <property type="match status" value="1"/>
</dbReference>
<dbReference type="NCBIfam" id="TIGR01876">
    <property type="entry name" value="cas_Cas5d"/>
    <property type="match status" value="1"/>
</dbReference>
<dbReference type="GO" id="GO:0004519">
    <property type="term" value="F:endonuclease activity"/>
    <property type="evidence" value="ECO:0007669"/>
    <property type="project" value="UniProtKB-UniRule"/>
</dbReference>
<evidence type="ECO:0000256" key="1">
    <source>
        <dbReference type="ARBA" id="ARBA00023118"/>
    </source>
</evidence>
<keyword evidence="2" id="KW-0694">RNA-binding</keyword>
<dbReference type="InterPro" id="IPR021124">
    <property type="entry name" value="CRISPR-assoc_prot_Cas5"/>
</dbReference>
<dbReference type="NCBIfam" id="TIGR02593">
    <property type="entry name" value="CRISPR_cas5"/>
    <property type="match status" value="1"/>
</dbReference>
<keyword evidence="4" id="KW-1185">Reference proteome</keyword>
<dbReference type="InterPro" id="IPR013422">
    <property type="entry name" value="CRISPR-assoc_prot_Cas5_N"/>
</dbReference>
<comment type="similarity">
    <text evidence="2">Belongs to the CRISPR-associated protein Cas5 family. Subtype I-C/Dvulg subfamily.</text>
</comment>
<dbReference type="InterPro" id="IPR010155">
    <property type="entry name" value="CRISPR-assoc_prot_Cas5d"/>
</dbReference>
<reference evidence="3 4" key="1">
    <citation type="submission" date="2020-07" db="EMBL/GenBank/DDBJ databases">
        <title>Stappia sp., F7233, whole genome shotgun sequencing project.</title>
        <authorList>
            <person name="Jiang S."/>
            <person name="Liu Z.W."/>
            <person name="Du Z.J."/>
        </authorList>
    </citation>
    <scope>NUCLEOTIDE SEQUENCE [LARGE SCALE GENOMIC DNA]</scope>
    <source>
        <strain evidence="3 4">F7233</strain>
    </source>
</reference>
<dbReference type="CDD" id="cd09752">
    <property type="entry name" value="Cas5_I-C"/>
    <property type="match status" value="1"/>
</dbReference>